<protein>
    <recommendedName>
        <fullName evidence="4">Protein SprT-like</fullName>
    </recommendedName>
</protein>
<evidence type="ECO:0000313" key="6">
    <source>
        <dbReference type="EMBL" id="MBM7838623.1"/>
    </source>
</evidence>
<evidence type="ECO:0000256" key="1">
    <source>
        <dbReference type="ARBA" id="ARBA00022490"/>
    </source>
</evidence>
<dbReference type="HAMAP" id="MF_00745">
    <property type="entry name" value="SprT_like"/>
    <property type="match status" value="1"/>
</dbReference>
<dbReference type="NCBIfam" id="NF003339">
    <property type="entry name" value="PRK04351.1"/>
    <property type="match status" value="1"/>
</dbReference>
<evidence type="ECO:0000259" key="5">
    <source>
        <dbReference type="SMART" id="SM00731"/>
    </source>
</evidence>
<dbReference type="RefSeq" id="WP_035418083.1">
    <property type="nucleotide sequence ID" value="NZ_JAFBCV010000005.1"/>
</dbReference>
<keyword evidence="3 4" id="KW-0862">Zinc</keyword>
<evidence type="ECO:0000256" key="2">
    <source>
        <dbReference type="ARBA" id="ARBA00022723"/>
    </source>
</evidence>
<dbReference type="Proteomes" id="UP001179280">
    <property type="component" value="Unassembled WGS sequence"/>
</dbReference>
<gene>
    <name evidence="6" type="ORF">JOC54_001882</name>
</gene>
<reference evidence="6" key="1">
    <citation type="submission" date="2021-01" db="EMBL/GenBank/DDBJ databases">
        <title>Genomic Encyclopedia of Type Strains, Phase IV (KMG-IV): sequencing the most valuable type-strain genomes for metagenomic binning, comparative biology and taxonomic classification.</title>
        <authorList>
            <person name="Goeker M."/>
        </authorList>
    </citation>
    <scope>NUCLEOTIDE SEQUENCE</scope>
    <source>
        <strain evidence="6">DSM 21943</strain>
    </source>
</reference>
<comment type="cofactor">
    <cofactor evidence="4">
        <name>Zn(2+)</name>
        <dbReference type="ChEBI" id="CHEBI:29105"/>
    </cofactor>
    <text evidence="4">Binds 1 zinc ion.</text>
</comment>
<dbReference type="Pfam" id="PF17283">
    <property type="entry name" value="Zn_ribbon_SprT"/>
    <property type="match status" value="1"/>
</dbReference>
<proteinExistence type="inferred from homology"/>
<name>A0ABS2SSX0_9BACI</name>
<feature type="binding site" evidence="4">
    <location>
        <position position="67"/>
    </location>
    <ligand>
        <name>Zn(2+)</name>
        <dbReference type="ChEBI" id="CHEBI:29105"/>
    </ligand>
</feature>
<evidence type="ECO:0000256" key="4">
    <source>
        <dbReference type="HAMAP-Rule" id="MF_00745"/>
    </source>
</evidence>
<keyword evidence="7" id="KW-1185">Reference proteome</keyword>
<dbReference type="EMBL" id="JAFBCV010000005">
    <property type="protein sequence ID" value="MBM7838623.1"/>
    <property type="molecule type" value="Genomic_DNA"/>
</dbReference>
<sequence length="151" mass="17967">MTANELQHLTEWLSMTFFKKPFAHQARFNNKLRTTGGRYLLKSHDIELNYKHYAQFGKDELIGIIKHELCHYHLHIEGRGYKHADADFKELLKAVGAPRHCQTIQRETTVLYYKCNQCDQVYRRKRRINTKNYVCGICRGTLKFFSKKSLR</sequence>
<evidence type="ECO:0000313" key="7">
    <source>
        <dbReference type="Proteomes" id="UP001179280"/>
    </source>
</evidence>
<comment type="caution">
    <text evidence="6">The sequence shown here is derived from an EMBL/GenBank/DDBJ whole genome shotgun (WGS) entry which is preliminary data.</text>
</comment>
<comment type="subcellular location">
    <subcellularLocation>
        <location evidence="4">Cytoplasm</location>
    </subcellularLocation>
</comment>
<dbReference type="InterPro" id="IPR035240">
    <property type="entry name" value="SprT_Zn_ribbon"/>
</dbReference>
<dbReference type="SMART" id="SM00731">
    <property type="entry name" value="SprT"/>
    <property type="match status" value="1"/>
</dbReference>
<feature type="domain" description="SprT-like" evidence="5">
    <location>
        <begin position="4"/>
        <end position="145"/>
    </location>
</feature>
<feature type="active site" evidence="4">
    <location>
        <position position="68"/>
    </location>
</feature>
<dbReference type="Pfam" id="PF10263">
    <property type="entry name" value="SprT-like"/>
    <property type="match status" value="1"/>
</dbReference>
<comment type="similarity">
    <text evidence="4">Belongs to the SprT family.</text>
</comment>
<dbReference type="InterPro" id="IPR023524">
    <property type="entry name" value="Uncharacterised_SprT-like"/>
</dbReference>
<organism evidence="6 7">
    <name type="scientific">Shouchella xiaoxiensis</name>
    <dbReference type="NCBI Taxonomy" id="766895"/>
    <lineage>
        <taxon>Bacteria</taxon>
        <taxon>Bacillati</taxon>
        <taxon>Bacillota</taxon>
        <taxon>Bacilli</taxon>
        <taxon>Bacillales</taxon>
        <taxon>Bacillaceae</taxon>
        <taxon>Shouchella</taxon>
    </lineage>
</organism>
<keyword evidence="1 4" id="KW-0963">Cytoplasm</keyword>
<dbReference type="InterPro" id="IPR006640">
    <property type="entry name" value="SprT-like_domain"/>
</dbReference>
<feature type="binding site" evidence="4">
    <location>
        <position position="71"/>
    </location>
    <ligand>
        <name>Zn(2+)</name>
        <dbReference type="ChEBI" id="CHEBI:29105"/>
    </ligand>
</feature>
<accession>A0ABS2SSX0</accession>
<evidence type="ECO:0000256" key="3">
    <source>
        <dbReference type="ARBA" id="ARBA00022833"/>
    </source>
</evidence>
<keyword evidence="2 4" id="KW-0479">Metal-binding</keyword>